<dbReference type="Pfam" id="PF08241">
    <property type="entry name" value="Methyltransf_11"/>
    <property type="match status" value="1"/>
</dbReference>
<dbReference type="Gene3D" id="3.40.50.150">
    <property type="entry name" value="Vaccinia Virus protein VP39"/>
    <property type="match status" value="1"/>
</dbReference>
<dbReference type="InterPro" id="IPR013216">
    <property type="entry name" value="Methyltransf_11"/>
</dbReference>
<reference evidence="5" key="1">
    <citation type="submission" date="2023-03" db="EMBL/GenBank/DDBJ databases">
        <title>Bacterial isolates from washroom surfaces on a university campus.</title>
        <authorList>
            <person name="Holman D.B."/>
            <person name="Gzyl K.E."/>
            <person name="Taheri A.E."/>
        </authorList>
    </citation>
    <scope>NUCLEOTIDE SEQUENCE</scope>
    <source>
        <strain evidence="5">RD03</strain>
    </source>
</reference>
<accession>A0AAW6SWL8</accession>
<comment type="similarity">
    <text evidence="1">Belongs to the methyltransferase superfamily.</text>
</comment>
<keyword evidence="3" id="KW-0808">Transferase</keyword>
<evidence type="ECO:0000259" key="4">
    <source>
        <dbReference type="Pfam" id="PF08241"/>
    </source>
</evidence>
<evidence type="ECO:0000313" key="5">
    <source>
        <dbReference type="EMBL" id="MDH5162648.1"/>
    </source>
</evidence>
<evidence type="ECO:0000256" key="3">
    <source>
        <dbReference type="ARBA" id="ARBA00022679"/>
    </source>
</evidence>
<organism evidence="5 6">
    <name type="scientific">Heyndrickxia oleronia</name>
    <dbReference type="NCBI Taxonomy" id="38875"/>
    <lineage>
        <taxon>Bacteria</taxon>
        <taxon>Bacillati</taxon>
        <taxon>Bacillota</taxon>
        <taxon>Bacilli</taxon>
        <taxon>Bacillales</taxon>
        <taxon>Bacillaceae</taxon>
        <taxon>Heyndrickxia</taxon>
    </lineage>
</organism>
<dbReference type="PANTHER" id="PTHR44942">
    <property type="entry name" value="METHYLTRANSF_11 DOMAIN-CONTAINING PROTEIN"/>
    <property type="match status" value="1"/>
</dbReference>
<dbReference type="CDD" id="cd02440">
    <property type="entry name" value="AdoMet_MTases"/>
    <property type="match status" value="1"/>
</dbReference>
<dbReference type="InterPro" id="IPR051052">
    <property type="entry name" value="Diverse_substrate_MTase"/>
</dbReference>
<dbReference type="SUPFAM" id="SSF53335">
    <property type="entry name" value="S-adenosyl-L-methionine-dependent methyltransferases"/>
    <property type="match status" value="1"/>
</dbReference>
<keyword evidence="2 5" id="KW-0489">Methyltransferase</keyword>
<dbReference type="Proteomes" id="UP001159179">
    <property type="component" value="Unassembled WGS sequence"/>
</dbReference>
<dbReference type="PANTHER" id="PTHR44942:SF4">
    <property type="entry name" value="METHYLTRANSFERASE TYPE 11 DOMAIN-CONTAINING PROTEIN"/>
    <property type="match status" value="1"/>
</dbReference>
<comment type="caution">
    <text evidence="5">The sequence shown here is derived from an EMBL/GenBank/DDBJ whole genome shotgun (WGS) entry which is preliminary data.</text>
</comment>
<feature type="domain" description="Methyltransferase type 11" evidence="4">
    <location>
        <begin position="46"/>
        <end position="141"/>
    </location>
</feature>
<dbReference type="RefSeq" id="WP_280617514.1">
    <property type="nucleotide sequence ID" value="NZ_JAROYP010000010.1"/>
</dbReference>
<dbReference type="GO" id="GO:0008757">
    <property type="term" value="F:S-adenosylmethionine-dependent methyltransferase activity"/>
    <property type="evidence" value="ECO:0007669"/>
    <property type="project" value="InterPro"/>
</dbReference>
<evidence type="ECO:0000256" key="2">
    <source>
        <dbReference type="ARBA" id="ARBA00022603"/>
    </source>
</evidence>
<dbReference type="EMBL" id="JAROYP010000010">
    <property type="protein sequence ID" value="MDH5162648.1"/>
    <property type="molecule type" value="Genomic_DNA"/>
</dbReference>
<name>A0AAW6SWL8_9BACI</name>
<dbReference type="InterPro" id="IPR029063">
    <property type="entry name" value="SAM-dependent_MTases_sf"/>
</dbReference>
<dbReference type="AlphaFoldDB" id="A0AAW6SWL8"/>
<gene>
    <name evidence="5" type="ORF">P5X88_17075</name>
</gene>
<evidence type="ECO:0000313" key="6">
    <source>
        <dbReference type="Proteomes" id="UP001159179"/>
    </source>
</evidence>
<evidence type="ECO:0000256" key="1">
    <source>
        <dbReference type="ARBA" id="ARBA00008361"/>
    </source>
</evidence>
<proteinExistence type="inferred from homology"/>
<protein>
    <submittedName>
        <fullName evidence="5">Class I SAM-dependent methyltransferase</fullName>
    </submittedName>
</protein>
<dbReference type="GO" id="GO:0032259">
    <property type="term" value="P:methylation"/>
    <property type="evidence" value="ECO:0007669"/>
    <property type="project" value="UniProtKB-KW"/>
</dbReference>
<sequence>MDNKSDVQKQFGSTARSYVTSEIHQKGKDLQLLLAISEVTGEENLLDIATGGGHTANLFAPHVKHVTALDLTQPMLQEAEKFIKGNGHKNVEFVQGDAEQLPFIDKTFDIVTCRIAPHHFPNIEKFIEEAYRVLKNDGYFLLDDNVTPESDEQDQFYNTVEKLRDYSHFRAWKKTEWLKMLELQGFLVEELYRFEKTFEFDSWCNRMKLSKTSKEEITNLMLNSSQETKERFHIKIKDQSILSFKGEAIIIKARKAF</sequence>